<protein>
    <submittedName>
        <fullName evidence="2">Outer membrane lipoprotein SlyB</fullName>
    </submittedName>
</protein>
<keyword evidence="1" id="KW-0732">Signal</keyword>
<gene>
    <name evidence="2" type="ORF">EV695_3590</name>
</gene>
<evidence type="ECO:0000313" key="2">
    <source>
        <dbReference type="EMBL" id="TCJ82853.1"/>
    </source>
</evidence>
<organism evidence="2 3">
    <name type="scientific">Cocleimonas flava</name>
    <dbReference type="NCBI Taxonomy" id="634765"/>
    <lineage>
        <taxon>Bacteria</taxon>
        <taxon>Pseudomonadati</taxon>
        <taxon>Pseudomonadota</taxon>
        <taxon>Gammaproteobacteria</taxon>
        <taxon>Thiotrichales</taxon>
        <taxon>Thiotrichaceae</taxon>
        <taxon>Cocleimonas</taxon>
    </lineage>
</organism>
<dbReference type="PROSITE" id="PS51257">
    <property type="entry name" value="PROKAR_LIPOPROTEIN"/>
    <property type="match status" value="1"/>
</dbReference>
<evidence type="ECO:0000313" key="3">
    <source>
        <dbReference type="Proteomes" id="UP000294887"/>
    </source>
</evidence>
<keyword evidence="2" id="KW-0449">Lipoprotein</keyword>
<accession>A0A4R1EPD9</accession>
<feature type="signal peptide" evidence="1">
    <location>
        <begin position="1"/>
        <end position="22"/>
    </location>
</feature>
<name>A0A4R1EPD9_9GAMM</name>
<proteinExistence type="predicted"/>
<keyword evidence="3" id="KW-1185">Reference proteome</keyword>
<dbReference type="EMBL" id="SMFQ01000005">
    <property type="protein sequence ID" value="TCJ82853.1"/>
    <property type="molecule type" value="Genomic_DNA"/>
</dbReference>
<evidence type="ECO:0000256" key="1">
    <source>
        <dbReference type="SAM" id="SignalP"/>
    </source>
</evidence>
<sequence>MKKLNSTILLSTIIVLCTFLSACSTAPTTNNKANTIKKQPVLQVQKATISDVKKVSVADPSSNSSVLRTTGSIAGSILGSASIAGSIIGSMIGSAAGSSADRDLSKKPGLEISLLLDNGENVVVTQFENETQTFKRGDKVKLVKNESYAQVEHL</sequence>
<comment type="caution">
    <text evidence="2">The sequence shown here is derived from an EMBL/GenBank/DDBJ whole genome shotgun (WGS) entry which is preliminary data.</text>
</comment>
<dbReference type="RefSeq" id="WP_131907349.1">
    <property type="nucleotide sequence ID" value="NZ_BAAAFU010000007.1"/>
</dbReference>
<dbReference type="Proteomes" id="UP000294887">
    <property type="component" value="Unassembled WGS sequence"/>
</dbReference>
<dbReference type="AlphaFoldDB" id="A0A4R1EPD9"/>
<feature type="chain" id="PRO_5021017376" evidence="1">
    <location>
        <begin position="23"/>
        <end position="154"/>
    </location>
</feature>
<reference evidence="2 3" key="1">
    <citation type="submission" date="2019-03" db="EMBL/GenBank/DDBJ databases">
        <title>Genomic Encyclopedia of Type Strains, Phase IV (KMG-IV): sequencing the most valuable type-strain genomes for metagenomic binning, comparative biology and taxonomic classification.</title>
        <authorList>
            <person name="Goeker M."/>
        </authorList>
    </citation>
    <scope>NUCLEOTIDE SEQUENCE [LARGE SCALE GENOMIC DNA]</scope>
    <source>
        <strain evidence="2 3">DSM 24830</strain>
    </source>
</reference>